<organism evidence="2 3">
    <name type="scientific">Streptomyces thermolineatus</name>
    <dbReference type="NCBI Taxonomy" id="44033"/>
    <lineage>
        <taxon>Bacteria</taxon>
        <taxon>Bacillati</taxon>
        <taxon>Actinomycetota</taxon>
        <taxon>Actinomycetes</taxon>
        <taxon>Kitasatosporales</taxon>
        <taxon>Streptomycetaceae</taxon>
        <taxon>Streptomyces</taxon>
    </lineage>
</organism>
<sequence>MTQNSAQEPDAGAGRAPEDPEERLRLLESQVQTLAQALRALARGLEEIPSEDTRLETEAARGARLAHELLLAQGM</sequence>
<keyword evidence="3" id="KW-1185">Reference proteome</keyword>
<proteinExistence type="predicted"/>
<feature type="region of interest" description="Disordered" evidence="1">
    <location>
        <begin position="1"/>
        <end position="21"/>
    </location>
</feature>
<gene>
    <name evidence="2" type="ORF">GCM10010406_54100</name>
</gene>
<reference evidence="3" key="1">
    <citation type="journal article" date="2019" name="Int. J. Syst. Evol. Microbiol.">
        <title>The Global Catalogue of Microorganisms (GCM) 10K type strain sequencing project: providing services to taxonomists for standard genome sequencing and annotation.</title>
        <authorList>
            <consortium name="The Broad Institute Genomics Platform"/>
            <consortium name="The Broad Institute Genome Sequencing Center for Infectious Disease"/>
            <person name="Wu L."/>
            <person name="Ma J."/>
        </authorList>
    </citation>
    <scope>NUCLEOTIDE SEQUENCE [LARGE SCALE GENOMIC DNA]</scope>
    <source>
        <strain evidence="3">JCM 6307</strain>
    </source>
</reference>
<dbReference type="Proteomes" id="UP001501358">
    <property type="component" value="Unassembled WGS sequence"/>
</dbReference>
<dbReference type="EMBL" id="BAAATA010000054">
    <property type="protein sequence ID" value="GAA2510918.1"/>
    <property type="molecule type" value="Genomic_DNA"/>
</dbReference>
<comment type="caution">
    <text evidence="2">The sequence shown here is derived from an EMBL/GenBank/DDBJ whole genome shotgun (WGS) entry which is preliminary data.</text>
</comment>
<dbReference type="RefSeq" id="WP_344386102.1">
    <property type="nucleotide sequence ID" value="NZ_BAAATA010000054.1"/>
</dbReference>
<name>A0ABP6A6Y1_9ACTN</name>
<protein>
    <submittedName>
        <fullName evidence="2">Uncharacterized protein</fullName>
    </submittedName>
</protein>
<accession>A0ABP6A6Y1</accession>
<evidence type="ECO:0000313" key="3">
    <source>
        <dbReference type="Proteomes" id="UP001501358"/>
    </source>
</evidence>
<evidence type="ECO:0000256" key="1">
    <source>
        <dbReference type="SAM" id="MobiDB-lite"/>
    </source>
</evidence>
<evidence type="ECO:0000313" key="2">
    <source>
        <dbReference type="EMBL" id="GAA2510918.1"/>
    </source>
</evidence>